<gene>
    <name evidence="2" type="ORF">C0Q70_20056</name>
</gene>
<proteinExistence type="predicted"/>
<dbReference type="AlphaFoldDB" id="A0A2T7NEH1"/>
<dbReference type="EMBL" id="PZQS01000013">
    <property type="protein sequence ID" value="PVD19566.1"/>
    <property type="molecule type" value="Genomic_DNA"/>
</dbReference>
<dbReference type="Proteomes" id="UP000245119">
    <property type="component" value="Linkage Group LG13"/>
</dbReference>
<feature type="region of interest" description="Disordered" evidence="1">
    <location>
        <begin position="1"/>
        <end position="35"/>
    </location>
</feature>
<name>A0A2T7NEH1_POMCA</name>
<sequence length="211" mass="23071">MCRRSIPEVISSTSLHTQEPVAMRPQLRTSSEQRRRSSACLLLEPGCSPLDPLKRRGSSIANGGTSGHFLAVPDLRNRRSSLSTSTSSLLSIVEGSKKRGSFTSSSATGSLLCVPQETELRRRSLPGSLEVNSVSTSPAVWSRRRSSVSPRVSVSDVNTVGARKMKAFGFDERRGSFVFIETADELHQELALDLHKQRVNLSYQPSASRLT</sequence>
<evidence type="ECO:0000313" key="2">
    <source>
        <dbReference type="EMBL" id="PVD19566.1"/>
    </source>
</evidence>
<evidence type="ECO:0000256" key="1">
    <source>
        <dbReference type="SAM" id="MobiDB-lite"/>
    </source>
</evidence>
<evidence type="ECO:0000313" key="3">
    <source>
        <dbReference type="Proteomes" id="UP000245119"/>
    </source>
</evidence>
<keyword evidence="3" id="KW-1185">Reference proteome</keyword>
<protein>
    <submittedName>
        <fullName evidence="2">Uncharacterized protein</fullName>
    </submittedName>
</protein>
<comment type="caution">
    <text evidence="2">The sequence shown here is derived from an EMBL/GenBank/DDBJ whole genome shotgun (WGS) entry which is preliminary data.</text>
</comment>
<accession>A0A2T7NEH1</accession>
<organism evidence="2 3">
    <name type="scientific">Pomacea canaliculata</name>
    <name type="common">Golden apple snail</name>
    <dbReference type="NCBI Taxonomy" id="400727"/>
    <lineage>
        <taxon>Eukaryota</taxon>
        <taxon>Metazoa</taxon>
        <taxon>Spiralia</taxon>
        <taxon>Lophotrochozoa</taxon>
        <taxon>Mollusca</taxon>
        <taxon>Gastropoda</taxon>
        <taxon>Caenogastropoda</taxon>
        <taxon>Architaenioglossa</taxon>
        <taxon>Ampullarioidea</taxon>
        <taxon>Ampullariidae</taxon>
        <taxon>Pomacea</taxon>
    </lineage>
</organism>
<reference evidence="2 3" key="1">
    <citation type="submission" date="2018-04" db="EMBL/GenBank/DDBJ databases">
        <title>The genome of golden apple snail Pomacea canaliculata provides insight into stress tolerance and invasive adaptation.</title>
        <authorList>
            <person name="Liu C."/>
            <person name="Liu B."/>
            <person name="Ren Y."/>
            <person name="Zhang Y."/>
            <person name="Wang H."/>
            <person name="Li S."/>
            <person name="Jiang F."/>
            <person name="Yin L."/>
            <person name="Zhang G."/>
            <person name="Qian W."/>
            <person name="Fan W."/>
        </authorList>
    </citation>
    <scope>NUCLEOTIDE SEQUENCE [LARGE SCALE GENOMIC DNA]</scope>
    <source>
        <strain evidence="2">SZHN2017</strain>
        <tissue evidence="2">Muscle</tissue>
    </source>
</reference>